<feature type="transmembrane region" description="Helical" evidence="1">
    <location>
        <begin position="89"/>
        <end position="109"/>
    </location>
</feature>
<dbReference type="InterPro" id="IPR050623">
    <property type="entry name" value="Glucan_succinyl_AcylTrfase"/>
</dbReference>
<feature type="transmembrane region" description="Helical" evidence="1">
    <location>
        <begin position="317"/>
        <end position="335"/>
    </location>
</feature>
<accession>A0ABS6IFB4</accession>
<evidence type="ECO:0000313" key="4">
    <source>
        <dbReference type="Proteomes" id="UP000727907"/>
    </source>
</evidence>
<comment type="caution">
    <text evidence="3">The sequence shown here is derived from an EMBL/GenBank/DDBJ whole genome shotgun (WGS) entry which is preliminary data.</text>
</comment>
<feature type="transmembrane region" description="Helical" evidence="1">
    <location>
        <begin position="185"/>
        <end position="205"/>
    </location>
</feature>
<sequence>MPPAIFADRRADLDWLRVIAFGLLIFYHAGMAWSGWSWHVTNPDSLEGLREAMRFLNRWRMPLIFLVSGAAIMLALGDRTPGAFVRDRLKRLLLPLAFGMVVIVPPQVYLERLYTGQFTGSFLQWLPHAFDGVYPKGNTSWHHLWFVAYVLVLTLVLLPVFLWARSARGSAAVTKAGAIAARYGLQWLTVLPLAASTLWLVPVSWNINGLVGDWNGLVSYGALLVYGAFLFGSPDLLSALQRQRFVSLLVGIAAYACLYFGYFEGTVRAVIEPSARPVFALLSGINVMAWLFAIVGFAHRHLTRRPAFLAKATEAVYPFYLIHQTVTVVTVYWLLKAGAPPLPGFMAAVVATFAGTWAIYAGLVRPWPWIRPLFGMKAIGTAARRSLPRRAAGL</sequence>
<feature type="domain" description="Acyltransferase 3" evidence="2">
    <location>
        <begin position="11"/>
        <end position="360"/>
    </location>
</feature>
<feature type="transmembrane region" description="Helical" evidence="1">
    <location>
        <begin position="217"/>
        <end position="233"/>
    </location>
</feature>
<keyword evidence="3" id="KW-0808">Transferase</keyword>
<gene>
    <name evidence="3" type="ORF">KQ910_04225</name>
</gene>
<feature type="transmembrane region" description="Helical" evidence="1">
    <location>
        <begin position="18"/>
        <end position="39"/>
    </location>
</feature>
<dbReference type="InterPro" id="IPR002656">
    <property type="entry name" value="Acyl_transf_3_dom"/>
</dbReference>
<dbReference type="Pfam" id="PF01757">
    <property type="entry name" value="Acyl_transf_3"/>
    <property type="match status" value="1"/>
</dbReference>
<dbReference type="GO" id="GO:0016746">
    <property type="term" value="F:acyltransferase activity"/>
    <property type="evidence" value="ECO:0007669"/>
    <property type="project" value="UniProtKB-KW"/>
</dbReference>
<dbReference type="RefSeq" id="WP_216957227.1">
    <property type="nucleotide sequence ID" value="NZ_JAHOPB010000001.1"/>
</dbReference>
<dbReference type="Proteomes" id="UP000727907">
    <property type="component" value="Unassembled WGS sequence"/>
</dbReference>
<feature type="transmembrane region" description="Helical" evidence="1">
    <location>
        <begin position="341"/>
        <end position="363"/>
    </location>
</feature>
<feature type="transmembrane region" description="Helical" evidence="1">
    <location>
        <begin position="245"/>
        <end position="263"/>
    </location>
</feature>
<feature type="transmembrane region" description="Helical" evidence="1">
    <location>
        <begin position="275"/>
        <end position="297"/>
    </location>
</feature>
<keyword evidence="1" id="KW-1133">Transmembrane helix</keyword>
<dbReference type="PANTHER" id="PTHR36927">
    <property type="entry name" value="BLR4337 PROTEIN"/>
    <property type="match status" value="1"/>
</dbReference>
<dbReference type="PANTHER" id="PTHR36927:SF3">
    <property type="entry name" value="GLUCANS BIOSYNTHESIS PROTEIN C"/>
    <property type="match status" value="1"/>
</dbReference>
<evidence type="ECO:0000259" key="2">
    <source>
        <dbReference type="Pfam" id="PF01757"/>
    </source>
</evidence>
<keyword evidence="1" id="KW-0472">Membrane</keyword>
<reference evidence="3 4" key="1">
    <citation type="submission" date="2021-06" db="EMBL/GenBank/DDBJ databases">
        <authorList>
            <person name="Lee D.H."/>
        </authorList>
    </citation>
    <scope>NUCLEOTIDE SEQUENCE [LARGE SCALE GENOMIC DNA]</scope>
    <source>
        <strain evidence="3 4">MMS21-HV4-11</strain>
    </source>
</reference>
<keyword evidence="4" id="KW-1185">Reference proteome</keyword>
<protein>
    <submittedName>
        <fullName evidence="3">Acyltransferase family protein</fullName>
    </submittedName>
</protein>
<keyword evidence="3" id="KW-0012">Acyltransferase</keyword>
<evidence type="ECO:0000256" key="1">
    <source>
        <dbReference type="SAM" id="Phobius"/>
    </source>
</evidence>
<feature type="transmembrane region" description="Helical" evidence="1">
    <location>
        <begin position="59"/>
        <end position="77"/>
    </location>
</feature>
<dbReference type="EMBL" id="JAHOPB010000001">
    <property type="protein sequence ID" value="MBU8872953.1"/>
    <property type="molecule type" value="Genomic_DNA"/>
</dbReference>
<evidence type="ECO:0000313" key="3">
    <source>
        <dbReference type="EMBL" id="MBU8872953.1"/>
    </source>
</evidence>
<keyword evidence="1" id="KW-0812">Transmembrane</keyword>
<organism evidence="3 4">
    <name type="scientific">Reyranella humidisoli</name>
    <dbReference type="NCBI Taxonomy" id="2849149"/>
    <lineage>
        <taxon>Bacteria</taxon>
        <taxon>Pseudomonadati</taxon>
        <taxon>Pseudomonadota</taxon>
        <taxon>Alphaproteobacteria</taxon>
        <taxon>Hyphomicrobiales</taxon>
        <taxon>Reyranellaceae</taxon>
        <taxon>Reyranella</taxon>
    </lineage>
</organism>
<feature type="transmembrane region" description="Helical" evidence="1">
    <location>
        <begin position="144"/>
        <end position="164"/>
    </location>
</feature>
<name>A0ABS6IFB4_9HYPH</name>
<proteinExistence type="predicted"/>